<proteinExistence type="predicted"/>
<keyword evidence="1" id="KW-0540">Nuclease</keyword>
<name>A0A223D0D5_9BACL</name>
<protein>
    <submittedName>
        <fullName evidence="1">Restriction endonuclease</fullName>
    </submittedName>
</protein>
<dbReference type="AlphaFoldDB" id="A0A223D0D5"/>
<reference evidence="1 2" key="1">
    <citation type="journal article" date="2015" name="Int. J. Syst. Evol. Microbiol.">
        <title>Tumebacillus algifaecis sp. nov., isolated from decomposing algal scum.</title>
        <authorList>
            <person name="Wu Y.F."/>
            <person name="Zhang B."/>
            <person name="Xing P."/>
            <person name="Wu Q.L."/>
            <person name="Liu S.J."/>
        </authorList>
    </citation>
    <scope>NUCLEOTIDE SEQUENCE [LARGE SCALE GENOMIC DNA]</scope>
    <source>
        <strain evidence="1 2">THMBR28</strain>
    </source>
</reference>
<dbReference type="OrthoDB" id="1876647at2"/>
<dbReference type="REBASE" id="208968">
    <property type="entry name" value="Tal28ORF7265P"/>
</dbReference>
<keyword evidence="2" id="KW-1185">Reference proteome</keyword>
<sequence length="538" mass="62123">MSERKVWFITRPERDPRFHQEALVALQKATKNFTIKWSANRHAHVAYEQALVDENLKREHISNDGSGGRTWAAMLKTFAYIYTNDEGYLVPTKVGQALLEEKAVYMNTRKQILTLQIPNAYFLEKGFRPKFDDGFQIRPARFIARLTNQAALDYYLTKEEITYFAMTAKKDDELSKVIDKIVHFRRASENEKDRIHQEIAEQYDHRERSDRAARDFLNAHSDVAHTFMLLCEYTEFVEYIRGQSLRVDPSKSKQFNEELDEWDQRYPFNKRYMISLQRMAENNGLDVNSYKATSYGGLSPATNRGKVAQKVEKLLQSYPVPSTLSISELKSVLSKEFPSRDVVNLASEIHQYSYSQLNNDFVEQYLNQNDNLLFEDQTGAIFKAIGFDLEMRPKPNTSDRTEIEILLKFGDLACGLIDAKNYRTDKFPLSATLVSHMVSEYIPNYEGYDGREIQFFGYVTAGNFSGEKNLIKISQKATTHFPTRIIKGVMLSASVLLGFLDYCLEHELSPDKRVDLFLKAVNNSGYKTIEQLLRAVTK</sequence>
<keyword evidence="1" id="KW-0378">Hydrolase</keyword>
<evidence type="ECO:0000313" key="1">
    <source>
        <dbReference type="EMBL" id="ASS74796.1"/>
    </source>
</evidence>
<dbReference type="Pfam" id="PF09491">
    <property type="entry name" value="RE_AlwI"/>
    <property type="match status" value="1"/>
</dbReference>
<dbReference type="GO" id="GO:0004519">
    <property type="term" value="F:endonuclease activity"/>
    <property type="evidence" value="ECO:0007669"/>
    <property type="project" value="UniProtKB-KW"/>
</dbReference>
<gene>
    <name evidence="1" type="ORF">CIG75_07270</name>
</gene>
<keyword evidence="1" id="KW-0255">Endonuclease</keyword>
<organism evidence="1 2">
    <name type="scientific">Tumebacillus algifaecis</name>
    <dbReference type="NCBI Taxonomy" id="1214604"/>
    <lineage>
        <taxon>Bacteria</taxon>
        <taxon>Bacillati</taxon>
        <taxon>Bacillota</taxon>
        <taxon>Bacilli</taxon>
        <taxon>Bacillales</taxon>
        <taxon>Alicyclobacillaceae</taxon>
        <taxon>Tumebacillus</taxon>
    </lineage>
</organism>
<dbReference type="KEGG" id="tab:CIG75_07270"/>
<accession>A0A223D0D5</accession>
<dbReference type="EMBL" id="CP022657">
    <property type="protein sequence ID" value="ASS74796.1"/>
    <property type="molecule type" value="Genomic_DNA"/>
</dbReference>
<evidence type="ECO:0000313" key="2">
    <source>
        <dbReference type="Proteomes" id="UP000214688"/>
    </source>
</evidence>
<dbReference type="Proteomes" id="UP000214688">
    <property type="component" value="Chromosome"/>
</dbReference>
<dbReference type="InterPro" id="IPR018573">
    <property type="entry name" value="Restrct_endonuc_II_AlwI"/>
</dbReference>
<dbReference type="RefSeq" id="WP_094236046.1">
    <property type="nucleotide sequence ID" value="NZ_CP022657.1"/>
</dbReference>